<comment type="function">
    <text evidence="4">Binds as a heterodimer with protein bS6 to the central domain of the 16S rRNA, where it helps stabilize the platform of the 30S subunit.</text>
</comment>
<evidence type="ECO:0000256" key="2">
    <source>
        <dbReference type="ARBA" id="ARBA00022980"/>
    </source>
</evidence>
<dbReference type="PANTHER" id="PTHR13479:SF40">
    <property type="entry name" value="SMALL RIBOSOMAL SUBUNIT PROTEIN BS18M"/>
    <property type="match status" value="1"/>
</dbReference>
<dbReference type="GO" id="GO:0022627">
    <property type="term" value="C:cytosolic small ribosomal subunit"/>
    <property type="evidence" value="ECO:0007669"/>
    <property type="project" value="TreeGrafter"/>
</dbReference>
<dbReference type="SUPFAM" id="SSF46911">
    <property type="entry name" value="Ribosomal protein S18"/>
    <property type="match status" value="1"/>
</dbReference>
<name>A0A1G2KB56_9BACT</name>
<dbReference type="EMBL" id="MHQC01000005">
    <property type="protein sequence ID" value="OGZ95751.1"/>
    <property type="molecule type" value="Genomic_DNA"/>
</dbReference>
<dbReference type="GO" id="GO:0070181">
    <property type="term" value="F:small ribosomal subunit rRNA binding"/>
    <property type="evidence" value="ECO:0007669"/>
    <property type="project" value="TreeGrafter"/>
</dbReference>
<reference evidence="6 7" key="1">
    <citation type="journal article" date="2016" name="Nat. Commun.">
        <title>Thousands of microbial genomes shed light on interconnected biogeochemical processes in an aquifer system.</title>
        <authorList>
            <person name="Anantharaman K."/>
            <person name="Brown C.T."/>
            <person name="Hug L.A."/>
            <person name="Sharon I."/>
            <person name="Castelle C.J."/>
            <person name="Probst A.J."/>
            <person name="Thomas B.C."/>
            <person name="Singh A."/>
            <person name="Wilkins M.J."/>
            <person name="Karaoz U."/>
            <person name="Brodie E.L."/>
            <person name="Williams K.H."/>
            <person name="Hubbard S.S."/>
            <person name="Banfield J.F."/>
        </authorList>
    </citation>
    <scope>NUCLEOTIDE SEQUENCE [LARGE SCALE GENOMIC DNA]</scope>
</reference>
<evidence type="ECO:0000256" key="4">
    <source>
        <dbReference type="HAMAP-Rule" id="MF_00270"/>
    </source>
</evidence>
<evidence type="ECO:0000313" key="6">
    <source>
        <dbReference type="EMBL" id="OGZ95751.1"/>
    </source>
</evidence>
<dbReference type="PANTHER" id="PTHR13479">
    <property type="entry name" value="30S RIBOSOMAL PROTEIN S18"/>
    <property type="match status" value="1"/>
</dbReference>
<keyword evidence="4" id="KW-0699">rRNA-binding</keyword>
<dbReference type="GO" id="GO:0003735">
    <property type="term" value="F:structural constituent of ribosome"/>
    <property type="evidence" value="ECO:0007669"/>
    <property type="project" value="InterPro"/>
</dbReference>
<gene>
    <name evidence="4" type="primary">rpsR</name>
    <name evidence="6" type="ORF">A2633_00445</name>
</gene>
<dbReference type="AlphaFoldDB" id="A0A1G2KB56"/>
<proteinExistence type="inferred from homology"/>
<evidence type="ECO:0000313" key="7">
    <source>
        <dbReference type="Proteomes" id="UP000177152"/>
    </source>
</evidence>
<sequence length="77" mass="8849">MARYQYQETTKTNAPCSFCTTSAIIDYKDAESLRKFMSGQAKISKKRKTGTCTKHQRELAQAIKRARFLALVPYVIR</sequence>
<dbReference type="InterPro" id="IPR036870">
    <property type="entry name" value="Ribosomal_bS18_sf"/>
</dbReference>
<evidence type="ECO:0000256" key="1">
    <source>
        <dbReference type="ARBA" id="ARBA00005589"/>
    </source>
</evidence>
<organism evidence="6 7">
    <name type="scientific">Candidatus Sungbacteria bacterium RIFCSPHIGHO2_01_FULL_47_32</name>
    <dbReference type="NCBI Taxonomy" id="1802264"/>
    <lineage>
        <taxon>Bacteria</taxon>
        <taxon>Candidatus Sungiibacteriota</taxon>
    </lineage>
</organism>
<evidence type="ECO:0000256" key="3">
    <source>
        <dbReference type="ARBA" id="ARBA00023274"/>
    </source>
</evidence>
<dbReference type="Pfam" id="PF01084">
    <property type="entry name" value="Ribosomal_S18"/>
    <property type="match status" value="1"/>
</dbReference>
<dbReference type="GO" id="GO:0006412">
    <property type="term" value="P:translation"/>
    <property type="evidence" value="ECO:0007669"/>
    <property type="project" value="UniProtKB-UniRule"/>
</dbReference>
<accession>A0A1G2KB56</accession>
<dbReference type="HAMAP" id="MF_00270">
    <property type="entry name" value="Ribosomal_bS18"/>
    <property type="match status" value="1"/>
</dbReference>
<comment type="similarity">
    <text evidence="1 4 5">Belongs to the bacterial ribosomal protein bS18 family.</text>
</comment>
<dbReference type="Proteomes" id="UP000177152">
    <property type="component" value="Unassembled WGS sequence"/>
</dbReference>
<protein>
    <recommendedName>
        <fullName evidence="4">Small ribosomal subunit protein bS18</fullName>
    </recommendedName>
</protein>
<dbReference type="InterPro" id="IPR001648">
    <property type="entry name" value="Ribosomal_bS18"/>
</dbReference>
<keyword evidence="2 4" id="KW-0689">Ribosomal protein</keyword>
<dbReference type="NCBIfam" id="TIGR00165">
    <property type="entry name" value="S18"/>
    <property type="match status" value="1"/>
</dbReference>
<keyword evidence="4" id="KW-0694">RNA-binding</keyword>
<evidence type="ECO:0000256" key="5">
    <source>
        <dbReference type="RuleBase" id="RU003910"/>
    </source>
</evidence>
<comment type="subunit">
    <text evidence="4">Part of the 30S ribosomal subunit. Forms a tight heterodimer with protein bS6.</text>
</comment>
<keyword evidence="3 4" id="KW-0687">Ribonucleoprotein</keyword>
<dbReference type="Gene3D" id="4.10.640.10">
    <property type="entry name" value="Ribosomal protein S18"/>
    <property type="match status" value="1"/>
</dbReference>
<dbReference type="PRINTS" id="PR00974">
    <property type="entry name" value="RIBOSOMALS18"/>
</dbReference>
<comment type="caution">
    <text evidence="6">The sequence shown here is derived from an EMBL/GenBank/DDBJ whole genome shotgun (WGS) entry which is preliminary data.</text>
</comment>